<dbReference type="Pfam" id="PF01508">
    <property type="entry name" value="Paramecium_SA"/>
    <property type="match status" value="11"/>
</dbReference>
<proteinExistence type="predicted"/>
<sequence>MKPIFVALYLILHLQLVINIPCECAHIKEEQQCNNSQKCLWNVMVEKCIYQKNIGYNNEMTSYCSQFIEEECILSKRCAFHLGKCQDFTKCDSLLKDKCSQSSIWCISNGQSCIPKSECQEYYNREACQNKNIHGKYCVWKTTNNQQQRCQDIESCEDLPLSLLTDNECREQLHYCTTSIQGGCIRQKDNCYEYVFQEQCYLISLNIKCFWEEESQQCLEKKCSNKLLRTHEQCSQFLPNCTTNGIHCIERLSCHLYQFQSGCIRDNQGMTCVYYQGRCYSKTCDQAPYTVKSMIQCQLFQSESQECVPKRNGGCMNKPNLCNQLETQDACQIVTQNDGDLCFWINQQSICKVKECVDAPLNFDHDQCISWLHDYECIGSLGNGCIQNVENCNQIKNLKSCVKNKNKKKCVIENGECVEEECFNFKYPLYDSHQKCQDRMSLCIYNYLNKSCVNKECQNLSEKDCNYDFNFNKCFLPSGCAHKRCELAQLSKNSYEDCQNWDVRCTINIVVINNEQFIYGCITQYLDCNQYKYQQQCRSTLQGIQCYWNLEKSECEFQTCNNAPISFNTINQCQEWVKYHNQKCVNKQNGGCIEQFPLCEQLTEELQCNIGSLNSLCYWNTQMNYCEKRTCMNASNGYHLVNQINLDLDAKLTLVSMIYVLMHQKQISLTPMKNAKLGIRNALQNLVLHVLINQNAKTIYQKKNAKLILIINLVNGIDYPGTPLEYKDCFLFSNICTISTQMVECRTKQPNCSSYLIREDCNVNLDGDKCSTIGSTCVEVKNQPSSLSHNCNYEDLSKGFLYQYYAKMCIESPQSCNSLTENDCQQLTTRNNELCSWDGTQCLMITSNSQVDCRNQISLTQVECKNYSNICELDFIQFARCTYSTCGSVQEHQCNFITLNRNVQCTWNSQTCQVRTCFNMNEEFTSTYQCILWLDSCTYDQSKKACVNRRFCSQESEELLCAKASYFTSNQQKIYCYWNVGICTDITDCSQISNSTSHRMCSDKLSTCTSLTTSRTAQCIEAPLFCNQIQEKSQCFRNSKYELCQWINGQCWQKRCSLGGRQKPETYISCQRNPRSPFCVFNQQTGRCEEFTKCQFIPNLRQNERNCAKYSSLCRINEQYNTCIRNTKCTQATTYYQYNCDLFLLHRKCRRKKYNTSCQPLAQTCSNYNIQRNCFLDYEQKKCYWKTTSNKCVNFSCSEIDQEVKTHQDCQSISSNCTISIVNLQYSCIDLLKCNQYLYEYQCVIDQNNQVCSWIDDKCILDNCKNSAKNTVYDIQLCEQYYGSNCTINEDRSGCIFKQKMCKYYNQFQCLTPDQKNLFGESCFWDQLNQICSETICDSAPSHFNQLIECQSYNYNCQPSYCRLAKCQDFKYDRDNKCSMTLSRNQCTSNGFRCIERKLCENATNIQACTYSIDYLDCQWMEEENRCVLKSCISAPIYYQTHLDCQKYFQGCTAKANGGCITITTCNSIQTQEGCQQDQFKANCLWDDGGNQCIYLQCETLCGDGIVGGDEKCDDGNIQPYDGCYKCQIQCQYGCDICTQKMCQDCSDGYELHPNGLCYEICGDGIIIGQEECEDMNDIQQDGCFNCRFQCQQSCIVCAQGICLICEYGWDQYNNQCRSVCGNGQIVQQYEQCDDGNNDNFDGCDSNCQVEKDWICNQSDVTGLSECINQVAPKFQLQNISQKKDKTSN</sequence>
<keyword evidence="1 4" id="KW-0732">Signal</keyword>
<keyword evidence="2" id="KW-0677">Repeat</keyword>
<feature type="signal peptide" evidence="4">
    <location>
        <begin position="1"/>
        <end position="19"/>
    </location>
</feature>
<dbReference type="InterPro" id="IPR002895">
    <property type="entry name" value="Paramecium_SA"/>
</dbReference>
<dbReference type="NCBIfam" id="TIGR02232">
    <property type="entry name" value="myxo_disulf_rpt"/>
    <property type="match status" value="3"/>
</dbReference>
<protein>
    <submittedName>
        <fullName evidence="5">Uncharacterized protein</fullName>
    </submittedName>
</protein>
<dbReference type="PANTHER" id="PTHR38934">
    <property type="entry name" value="HYPHALLY REGULATED CELL WALL PROTEIN 1"/>
    <property type="match status" value="1"/>
</dbReference>
<evidence type="ECO:0000313" key="5">
    <source>
        <dbReference type="EMBL" id="CAD8178245.1"/>
    </source>
</evidence>
<accession>A0A8S1VQ76</accession>
<dbReference type="Pfam" id="PF13948">
    <property type="entry name" value="DUF4215"/>
    <property type="match status" value="2"/>
</dbReference>
<keyword evidence="3" id="KW-1015">Disulfide bond</keyword>
<dbReference type="InterPro" id="IPR011936">
    <property type="entry name" value="Myxo_disulph_rpt"/>
</dbReference>
<dbReference type="Proteomes" id="UP000683925">
    <property type="component" value="Unassembled WGS sequence"/>
</dbReference>
<dbReference type="EMBL" id="CAJJDP010000069">
    <property type="protein sequence ID" value="CAD8178245.1"/>
    <property type="molecule type" value="Genomic_DNA"/>
</dbReference>
<gene>
    <name evidence="5" type="ORF">POCTA_138.1.T0700245</name>
</gene>
<comment type="caution">
    <text evidence="5">The sequence shown here is derived from an EMBL/GenBank/DDBJ whole genome shotgun (WGS) entry which is preliminary data.</text>
</comment>
<dbReference type="OrthoDB" id="10346117at2759"/>
<name>A0A8S1VQ76_PAROT</name>
<evidence type="ECO:0000256" key="3">
    <source>
        <dbReference type="ARBA" id="ARBA00023157"/>
    </source>
</evidence>
<dbReference type="PANTHER" id="PTHR38934:SF6">
    <property type="entry name" value="CHROMOSOME UNDETERMINED SCAFFOLD_176, WHOLE GENOME SHOTGUN SEQUENCE"/>
    <property type="match status" value="1"/>
</dbReference>
<evidence type="ECO:0000256" key="2">
    <source>
        <dbReference type="ARBA" id="ARBA00022737"/>
    </source>
</evidence>
<dbReference type="SMART" id="SM00639">
    <property type="entry name" value="PSA"/>
    <property type="match status" value="16"/>
</dbReference>
<organism evidence="5 6">
    <name type="scientific">Paramecium octaurelia</name>
    <dbReference type="NCBI Taxonomy" id="43137"/>
    <lineage>
        <taxon>Eukaryota</taxon>
        <taxon>Sar</taxon>
        <taxon>Alveolata</taxon>
        <taxon>Ciliophora</taxon>
        <taxon>Intramacronucleata</taxon>
        <taxon>Oligohymenophorea</taxon>
        <taxon>Peniculida</taxon>
        <taxon>Parameciidae</taxon>
        <taxon>Paramecium</taxon>
    </lineage>
</organism>
<keyword evidence="6" id="KW-1185">Reference proteome</keyword>
<evidence type="ECO:0000256" key="1">
    <source>
        <dbReference type="ARBA" id="ARBA00022729"/>
    </source>
</evidence>
<feature type="chain" id="PRO_5035808654" evidence="4">
    <location>
        <begin position="20"/>
        <end position="1689"/>
    </location>
</feature>
<reference evidence="5" key="1">
    <citation type="submission" date="2021-01" db="EMBL/GenBank/DDBJ databases">
        <authorList>
            <consortium name="Genoscope - CEA"/>
            <person name="William W."/>
        </authorList>
    </citation>
    <scope>NUCLEOTIDE SEQUENCE</scope>
</reference>
<evidence type="ECO:0000313" key="6">
    <source>
        <dbReference type="Proteomes" id="UP000683925"/>
    </source>
</evidence>
<evidence type="ECO:0000256" key="4">
    <source>
        <dbReference type="SAM" id="SignalP"/>
    </source>
</evidence>
<dbReference type="OMA" id="INIPCEC"/>